<evidence type="ECO:0000256" key="1">
    <source>
        <dbReference type="ARBA" id="ARBA00022723"/>
    </source>
</evidence>
<proteinExistence type="predicted"/>
<protein>
    <submittedName>
        <fullName evidence="3">Heavy-metal-associated domain-containing protein</fullName>
    </submittedName>
</protein>
<reference evidence="3" key="1">
    <citation type="journal article" date="2018" name="Int. J. Syst. Evol. Microbiol.">
        <title>Neptunicella marina gen. nov., sp. nov., isolated from surface seawater.</title>
        <authorList>
            <person name="Liu X."/>
            <person name="Lai Q."/>
            <person name="Du Y."/>
            <person name="Zhang X."/>
            <person name="Liu Z."/>
            <person name="Sun F."/>
            <person name="Shao Z."/>
        </authorList>
    </citation>
    <scope>NUCLEOTIDE SEQUENCE</scope>
    <source>
        <strain evidence="3">S27-2</strain>
    </source>
</reference>
<dbReference type="Gene3D" id="3.30.70.100">
    <property type="match status" value="1"/>
</dbReference>
<dbReference type="PROSITE" id="PS01047">
    <property type="entry name" value="HMA_1"/>
    <property type="match status" value="1"/>
</dbReference>
<evidence type="ECO:0000313" key="3">
    <source>
        <dbReference type="EMBL" id="MBC3766156.1"/>
    </source>
</evidence>
<dbReference type="InterPro" id="IPR017969">
    <property type="entry name" value="Heavy-metal-associated_CS"/>
</dbReference>
<dbReference type="AlphaFoldDB" id="A0A8J6ISX3"/>
<dbReference type="Pfam" id="PF00403">
    <property type="entry name" value="HMA"/>
    <property type="match status" value="1"/>
</dbReference>
<dbReference type="InterPro" id="IPR006121">
    <property type="entry name" value="HMA_dom"/>
</dbReference>
<dbReference type="PROSITE" id="PS50846">
    <property type="entry name" value="HMA_2"/>
    <property type="match status" value="1"/>
</dbReference>
<evidence type="ECO:0000313" key="4">
    <source>
        <dbReference type="Proteomes" id="UP000601768"/>
    </source>
</evidence>
<keyword evidence="4" id="KW-1185">Reference proteome</keyword>
<dbReference type="Proteomes" id="UP000601768">
    <property type="component" value="Unassembled WGS sequence"/>
</dbReference>
<reference evidence="3" key="2">
    <citation type="submission" date="2020-08" db="EMBL/GenBank/DDBJ databases">
        <authorList>
            <person name="Lai Q."/>
        </authorList>
    </citation>
    <scope>NUCLEOTIDE SEQUENCE</scope>
    <source>
        <strain evidence="3">S27-2</strain>
    </source>
</reference>
<dbReference type="InterPro" id="IPR036163">
    <property type="entry name" value="HMA_dom_sf"/>
</dbReference>
<gene>
    <name evidence="3" type="ORF">H8B19_09710</name>
</gene>
<evidence type="ECO:0000259" key="2">
    <source>
        <dbReference type="PROSITE" id="PS50846"/>
    </source>
</evidence>
<comment type="caution">
    <text evidence="3">The sequence shown here is derived from an EMBL/GenBank/DDBJ whole genome shotgun (WGS) entry which is preliminary data.</text>
</comment>
<keyword evidence="1" id="KW-0479">Metal-binding</keyword>
<dbReference type="GO" id="GO:0046872">
    <property type="term" value="F:metal ion binding"/>
    <property type="evidence" value="ECO:0007669"/>
    <property type="project" value="UniProtKB-KW"/>
</dbReference>
<name>A0A8J6ISX3_9ALTE</name>
<dbReference type="SUPFAM" id="SSF55008">
    <property type="entry name" value="HMA, heavy metal-associated domain"/>
    <property type="match status" value="1"/>
</dbReference>
<accession>A0A8J6ISX3</accession>
<dbReference type="RefSeq" id="WP_186506627.1">
    <property type="nucleotide sequence ID" value="NZ_JACNEP010000006.1"/>
</dbReference>
<dbReference type="CDD" id="cd00371">
    <property type="entry name" value="HMA"/>
    <property type="match status" value="1"/>
</dbReference>
<feature type="domain" description="HMA" evidence="2">
    <location>
        <begin position="1"/>
        <end position="63"/>
    </location>
</feature>
<dbReference type="EMBL" id="JACNEP010000006">
    <property type="protein sequence ID" value="MBC3766156.1"/>
    <property type="molecule type" value="Genomic_DNA"/>
</dbReference>
<organism evidence="3 4">
    <name type="scientific">Neptunicella marina</name>
    <dbReference type="NCBI Taxonomy" id="2125989"/>
    <lineage>
        <taxon>Bacteria</taxon>
        <taxon>Pseudomonadati</taxon>
        <taxon>Pseudomonadota</taxon>
        <taxon>Gammaproteobacteria</taxon>
        <taxon>Alteromonadales</taxon>
        <taxon>Alteromonadaceae</taxon>
        <taxon>Neptunicella</taxon>
    </lineage>
</organism>
<sequence length="78" mass="8390">MMKFSVTDITCGHCVSAITKAILQLQANAKITVDLANKLVSVNSELNKEDIIEAIKEAGYTANHVEVSCCNPSHSCHS</sequence>